<feature type="compositionally biased region" description="Polar residues" evidence="9">
    <location>
        <begin position="440"/>
        <end position="456"/>
    </location>
</feature>
<dbReference type="InterPro" id="IPR015849">
    <property type="entry name" value="Amyloid_glyco_heparin-bd"/>
</dbReference>
<dbReference type="InterPro" id="IPR011178">
    <property type="entry name" value="Amyloid_glyco_Cu-bd"/>
</dbReference>
<dbReference type="Gene3D" id="2.30.29.30">
    <property type="entry name" value="Pleckstrin-homology domain (PH domain)/Phosphotyrosine-binding domain (PTB)"/>
    <property type="match status" value="1"/>
</dbReference>
<name>A0ABY7E6U3_MYAAR</name>
<dbReference type="PROSITE" id="PS51870">
    <property type="entry name" value="APP_E2"/>
    <property type="match status" value="1"/>
</dbReference>
<dbReference type="InterPro" id="IPR008155">
    <property type="entry name" value="Amyloid_glyco"/>
</dbReference>
<feature type="disulfide bond" evidence="8">
    <location>
        <begin position="89"/>
        <end position="143"/>
    </location>
</feature>
<accession>A0ABY7E6U3</accession>
<dbReference type="PANTHER" id="PTHR23103:SF15">
    <property type="entry name" value="AMYLOID-BETA-LIKE PROTEIN"/>
    <property type="match status" value="1"/>
</dbReference>
<dbReference type="SUPFAM" id="SSF109843">
    <property type="entry name" value="CAPPD, an extracellular domain of amyloid beta A4 protein"/>
    <property type="match status" value="1"/>
</dbReference>
<feature type="region of interest" description="CuBD subdomain" evidence="8">
    <location>
        <begin position="87"/>
        <end position="145"/>
    </location>
</feature>
<evidence type="ECO:0000256" key="3">
    <source>
        <dbReference type="ARBA" id="ARBA00022729"/>
    </source>
</evidence>
<proteinExistence type="inferred from homology"/>
<comment type="subcellular location">
    <subcellularLocation>
        <location evidence="1">Membrane</location>
        <topology evidence="1">Single-pass type I membrane protein</topology>
    </subcellularLocation>
</comment>
<evidence type="ECO:0000256" key="6">
    <source>
        <dbReference type="ARBA" id="ARBA00023157"/>
    </source>
</evidence>
<organism evidence="14 15">
    <name type="scientific">Mya arenaria</name>
    <name type="common">Soft-shell clam</name>
    <dbReference type="NCBI Taxonomy" id="6604"/>
    <lineage>
        <taxon>Eukaryota</taxon>
        <taxon>Metazoa</taxon>
        <taxon>Spiralia</taxon>
        <taxon>Lophotrochozoa</taxon>
        <taxon>Mollusca</taxon>
        <taxon>Bivalvia</taxon>
        <taxon>Autobranchia</taxon>
        <taxon>Heteroconchia</taxon>
        <taxon>Euheterodonta</taxon>
        <taxon>Imparidentia</taxon>
        <taxon>Neoheterodontei</taxon>
        <taxon>Myida</taxon>
        <taxon>Myoidea</taxon>
        <taxon>Myidae</taxon>
        <taxon>Mya</taxon>
    </lineage>
</organism>
<keyword evidence="4 10" id="KW-1133">Transmembrane helix</keyword>
<keyword evidence="7" id="KW-0325">Glycoprotein</keyword>
<keyword evidence="6 8" id="KW-1015">Disulfide bond</keyword>
<dbReference type="Gene3D" id="1.20.120.770">
    <property type="entry name" value="Amyloid precursor protein, E2 domain"/>
    <property type="match status" value="1"/>
</dbReference>
<reference evidence="14" key="1">
    <citation type="submission" date="2022-11" db="EMBL/GenBank/DDBJ databases">
        <title>Centuries of genome instability and evolution in soft-shell clam transmissible cancer (bioRxiv).</title>
        <authorList>
            <person name="Hart S.F.M."/>
            <person name="Yonemitsu M.A."/>
            <person name="Giersch R.M."/>
            <person name="Beal B.F."/>
            <person name="Arriagada G."/>
            <person name="Davis B.W."/>
            <person name="Ostrander E.A."/>
            <person name="Goff S.P."/>
            <person name="Metzger M.J."/>
        </authorList>
    </citation>
    <scope>NUCLEOTIDE SEQUENCE</scope>
    <source>
        <strain evidence="14">MELC-2E11</strain>
        <tissue evidence="14">Siphon/mantle</tissue>
    </source>
</reference>
<feature type="chain" id="PRO_5046840874" evidence="11">
    <location>
        <begin position="23"/>
        <end position="589"/>
    </location>
</feature>
<feature type="disulfide bond" evidence="8">
    <location>
        <begin position="100"/>
        <end position="130"/>
    </location>
</feature>
<feature type="domain" description="E2" evidence="13">
    <location>
        <begin position="168"/>
        <end position="372"/>
    </location>
</feature>
<feature type="domain" description="E1" evidence="12">
    <location>
        <begin position="34"/>
        <end position="145"/>
    </location>
</feature>
<dbReference type="EMBL" id="CP111016">
    <property type="protein sequence ID" value="WAR04656.1"/>
    <property type="molecule type" value="Genomic_DNA"/>
</dbReference>
<feature type="signal peptide" evidence="11">
    <location>
        <begin position="1"/>
        <end position="22"/>
    </location>
</feature>
<evidence type="ECO:0000259" key="12">
    <source>
        <dbReference type="PROSITE" id="PS51869"/>
    </source>
</evidence>
<dbReference type="PROSITE" id="PS51869">
    <property type="entry name" value="APP_E1"/>
    <property type="match status" value="1"/>
</dbReference>
<keyword evidence="15" id="KW-1185">Reference proteome</keyword>
<dbReference type="Pfam" id="PF12925">
    <property type="entry name" value="APP_E2"/>
    <property type="match status" value="1"/>
</dbReference>
<dbReference type="InterPro" id="IPR019745">
    <property type="entry name" value="Amyloid_glyco_intracell_CS"/>
</dbReference>
<protein>
    <submittedName>
        <fullName evidence="14">A4-like protein</fullName>
    </submittedName>
</protein>
<feature type="compositionally biased region" description="Basic and acidic residues" evidence="9">
    <location>
        <begin position="146"/>
        <end position="161"/>
    </location>
</feature>
<dbReference type="PROSITE" id="PS00320">
    <property type="entry name" value="APP_INTRA"/>
    <property type="match status" value="1"/>
</dbReference>
<dbReference type="InterPro" id="IPR008154">
    <property type="entry name" value="Amyloid_glyco_extra"/>
</dbReference>
<gene>
    <name evidence="14" type="ORF">MAR_020025</name>
</gene>
<evidence type="ECO:0000313" key="14">
    <source>
        <dbReference type="EMBL" id="WAR04656.1"/>
    </source>
</evidence>
<evidence type="ECO:0000256" key="7">
    <source>
        <dbReference type="ARBA" id="ARBA00023180"/>
    </source>
</evidence>
<evidence type="ECO:0000256" key="10">
    <source>
        <dbReference type="SAM" id="Phobius"/>
    </source>
</evidence>
<evidence type="ECO:0000256" key="2">
    <source>
        <dbReference type="ARBA" id="ARBA00022692"/>
    </source>
</evidence>
<feature type="disulfide bond" evidence="8">
    <location>
        <begin position="114"/>
        <end position="142"/>
    </location>
</feature>
<dbReference type="InterPro" id="IPR036454">
    <property type="entry name" value="Amyloid_glyco_heparin-bd_sf"/>
</dbReference>
<evidence type="ECO:0000313" key="15">
    <source>
        <dbReference type="Proteomes" id="UP001164746"/>
    </source>
</evidence>
<dbReference type="SUPFAM" id="SSF56491">
    <property type="entry name" value="A heparin-binding domain"/>
    <property type="match status" value="1"/>
</dbReference>
<feature type="transmembrane region" description="Helical" evidence="10">
    <location>
        <begin position="474"/>
        <end position="495"/>
    </location>
</feature>
<evidence type="ECO:0000256" key="4">
    <source>
        <dbReference type="ARBA" id="ARBA00022989"/>
    </source>
</evidence>
<dbReference type="Proteomes" id="UP001164746">
    <property type="component" value="Chromosome 5"/>
</dbReference>
<dbReference type="PROSITE" id="PS00319">
    <property type="entry name" value="APP_CUBD"/>
    <property type="match status" value="1"/>
</dbReference>
<evidence type="ECO:0000256" key="8">
    <source>
        <dbReference type="PROSITE-ProRule" id="PRU01217"/>
    </source>
</evidence>
<dbReference type="SMART" id="SM00006">
    <property type="entry name" value="A4_EXTRA"/>
    <property type="match status" value="1"/>
</dbReference>
<evidence type="ECO:0000256" key="11">
    <source>
        <dbReference type="SAM" id="SignalP"/>
    </source>
</evidence>
<dbReference type="InterPro" id="IPR019543">
    <property type="entry name" value="APP_amyloid_C"/>
</dbReference>
<dbReference type="Gene3D" id="3.30.1490.140">
    <property type="entry name" value="Amyloidogenic glycoprotein, copper-binding domain"/>
    <property type="match status" value="1"/>
</dbReference>
<evidence type="ECO:0000256" key="1">
    <source>
        <dbReference type="ARBA" id="ARBA00004479"/>
    </source>
</evidence>
<dbReference type="PRINTS" id="PR00203">
    <property type="entry name" value="AMYLOIDA4"/>
</dbReference>
<dbReference type="InterPro" id="IPR019744">
    <property type="entry name" value="APP_CUBD_CS"/>
</dbReference>
<evidence type="ECO:0000259" key="13">
    <source>
        <dbReference type="PROSITE" id="PS51870"/>
    </source>
</evidence>
<feature type="region of interest" description="GFLD subdomain" evidence="8">
    <location>
        <begin position="34"/>
        <end position="80"/>
    </location>
</feature>
<keyword evidence="5 10" id="KW-0472">Membrane</keyword>
<dbReference type="Pfam" id="PF12924">
    <property type="entry name" value="APP_Cu_bd"/>
    <property type="match status" value="1"/>
</dbReference>
<dbReference type="Pfam" id="PF02177">
    <property type="entry name" value="APP_N"/>
    <property type="match status" value="1"/>
</dbReference>
<dbReference type="InterPro" id="IPR011993">
    <property type="entry name" value="PH-like_dom_sf"/>
</dbReference>
<comment type="similarity">
    <text evidence="8">Belongs to the APP family.</text>
</comment>
<comment type="caution">
    <text evidence="8">Lacks conserved residue(s) required for the propagation of feature annotation.</text>
</comment>
<dbReference type="InterPro" id="IPR036176">
    <property type="entry name" value="E2_sf"/>
</dbReference>
<evidence type="ECO:0000256" key="5">
    <source>
        <dbReference type="ARBA" id="ARBA00023136"/>
    </source>
</evidence>
<dbReference type="PANTHER" id="PTHR23103">
    <property type="entry name" value="ALZHEIMER'S DISEASE BETA-AMYLOID RELATED"/>
    <property type="match status" value="1"/>
</dbReference>
<keyword evidence="3 11" id="KW-0732">Signal</keyword>
<sequence length="589" mass="67369">MGPLNGQVVLFTVFLCLESGFAYMEALAAHASVGKFEPMVAFICNKPAMHRTVNGWEVDYKQNCTDEPKQILDYCKTLKSEALLVPQHCIFDHEHDSNMCARPSMWKSRAEKECLSRDMVLESSGMLVLCDLDSFRGVEYVCCPKDDSKTEDSTEDSKTADSEAEEKELDDYLAYLQGYDMEQFSNEHAKFKAAEKAMQKQQHEKVTKMMKKWQDARENVADMRKSDAQGAEQLNKEITERFQRMYKAFEKEGESEKKQLVSLHQQRVQAMFNRKKRVLMTSYKEELESETPSSAKVLSYLKQYIRTEEKDRLHTVNRFEHLRDTDQEEAARVHDSLVRHLKLIDDRITDAVTMLDRNTELRDKIKPEIEQFRHNKFRSLDLTIDDVVMTPKLDSEGETTSEHLPIIDRILDSGDVSSEEHEYTNIKIDDEGLTMQETNQEPAVAHAQSNGASVQGAQASFSEKGSSSASASSVVGLAVGSVSVFIIIVVAVVMLKKRSARQPITHGFVEVDPAASPEERHVANMQMNGYENPTYRYFEVGKTLKKYLNQNIKKNKEKIKKYYNETDSINISPEQSKYNDIHTSAMLFQ</sequence>
<feature type="region of interest" description="Disordered" evidence="9">
    <location>
        <begin position="146"/>
        <end position="166"/>
    </location>
</feature>
<keyword evidence="2 10" id="KW-0812">Transmembrane</keyword>
<evidence type="ECO:0000256" key="9">
    <source>
        <dbReference type="SAM" id="MobiDB-lite"/>
    </source>
</evidence>
<feature type="region of interest" description="Disordered" evidence="9">
    <location>
        <begin position="440"/>
        <end position="459"/>
    </location>
</feature>
<dbReference type="SUPFAM" id="SSF89811">
    <property type="entry name" value="Amyloid beta a4 protein copper binding domain (domain 2)"/>
    <property type="match status" value="1"/>
</dbReference>
<dbReference type="InterPro" id="IPR036669">
    <property type="entry name" value="Amyloid_Cu-bd_sf"/>
</dbReference>
<dbReference type="Pfam" id="PF10515">
    <property type="entry name" value="APP_amyloid"/>
    <property type="match status" value="1"/>
</dbReference>
<dbReference type="InterPro" id="IPR024329">
    <property type="entry name" value="Amyloid_glyco_E2_domain"/>
</dbReference>